<keyword evidence="1" id="KW-0812">Transmembrane</keyword>
<organism evidence="3">
    <name type="scientific">freshwater metagenome</name>
    <dbReference type="NCBI Taxonomy" id="449393"/>
    <lineage>
        <taxon>unclassified sequences</taxon>
        <taxon>metagenomes</taxon>
        <taxon>ecological metagenomes</taxon>
    </lineage>
</organism>
<keyword evidence="1" id="KW-0472">Membrane</keyword>
<dbReference type="InterPro" id="IPR005804">
    <property type="entry name" value="FA_desaturase_dom"/>
</dbReference>
<sequence length="302" mass="33591">MNARPNTTPIGIDWPTVALVVFFWSAFAVVVLLHHRLPTVFVVGVLVMLGGLYTSLQHEIIHGHPTPWKRLNWLMVSAPLGLTQPFERYRVTHLDHHLADLTDPIGDPESSYVTARAWERASAPYRMLLRVNRTMAGRLSIGPVLALVRMARSDAHLARTRPDVRRAWLAHLVAVVVVIVALRTLGVPLWVFILGFAFGGASITSLRSFVEHLAVDGAPRSAIVHSGAFFSLIFLNNNLHYTHHQLPGAAWFRLPELTRSLGAEQAAATGAGVYRGYREVARRFMFRPFGQPVHPFSATIDV</sequence>
<proteinExistence type="predicted"/>
<gene>
    <name evidence="3" type="ORF">UFOPK3376_02114</name>
</gene>
<keyword evidence="1" id="KW-1133">Transmembrane helix</keyword>
<feature type="transmembrane region" description="Helical" evidence="1">
    <location>
        <begin position="39"/>
        <end position="56"/>
    </location>
</feature>
<accession>A0A6J7EPM8</accession>
<dbReference type="AlphaFoldDB" id="A0A6J7EPM8"/>
<name>A0A6J7EPM8_9ZZZZ</name>
<dbReference type="EMBL" id="CAFBLP010000059">
    <property type="protein sequence ID" value="CAB4885427.1"/>
    <property type="molecule type" value="Genomic_DNA"/>
</dbReference>
<dbReference type="Pfam" id="PF00487">
    <property type="entry name" value="FA_desaturase"/>
    <property type="match status" value="1"/>
</dbReference>
<feature type="domain" description="Fatty acid desaturase" evidence="2">
    <location>
        <begin position="40"/>
        <end position="264"/>
    </location>
</feature>
<protein>
    <submittedName>
        <fullName evidence="3">Unannotated protein</fullName>
    </submittedName>
</protein>
<feature type="transmembrane region" description="Helical" evidence="1">
    <location>
        <begin position="12"/>
        <end position="33"/>
    </location>
</feature>
<reference evidence="3" key="1">
    <citation type="submission" date="2020-05" db="EMBL/GenBank/DDBJ databases">
        <authorList>
            <person name="Chiriac C."/>
            <person name="Salcher M."/>
            <person name="Ghai R."/>
            <person name="Kavagutti S V."/>
        </authorList>
    </citation>
    <scope>NUCLEOTIDE SEQUENCE</scope>
</reference>
<evidence type="ECO:0000256" key="1">
    <source>
        <dbReference type="SAM" id="Phobius"/>
    </source>
</evidence>
<dbReference type="GO" id="GO:0006629">
    <property type="term" value="P:lipid metabolic process"/>
    <property type="evidence" value="ECO:0007669"/>
    <property type="project" value="InterPro"/>
</dbReference>
<evidence type="ECO:0000313" key="3">
    <source>
        <dbReference type="EMBL" id="CAB4885427.1"/>
    </source>
</evidence>
<evidence type="ECO:0000259" key="2">
    <source>
        <dbReference type="Pfam" id="PF00487"/>
    </source>
</evidence>
<feature type="transmembrane region" description="Helical" evidence="1">
    <location>
        <begin position="167"/>
        <end position="183"/>
    </location>
</feature>